<dbReference type="PANTHER" id="PTHR38436:SF1">
    <property type="entry name" value="ESTER CYCLASE"/>
    <property type="match status" value="1"/>
</dbReference>
<proteinExistence type="predicted"/>
<keyword evidence="2" id="KW-1185">Reference proteome</keyword>
<dbReference type="Proteomes" id="UP001597260">
    <property type="component" value="Unassembled WGS sequence"/>
</dbReference>
<gene>
    <name evidence="1" type="ORF">ACFQ4H_23480</name>
</gene>
<comment type="caution">
    <text evidence="1">The sequence shown here is derived from an EMBL/GenBank/DDBJ whole genome shotgun (WGS) entry which is preliminary data.</text>
</comment>
<organism evidence="1 2">
    <name type="scientific">Micromonospora sonneratiae</name>
    <dbReference type="NCBI Taxonomy" id="1184706"/>
    <lineage>
        <taxon>Bacteria</taxon>
        <taxon>Bacillati</taxon>
        <taxon>Actinomycetota</taxon>
        <taxon>Actinomycetes</taxon>
        <taxon>Micromonosporales</taxon>
        <taxon>Micromonosporaceae</taxon>
        <taxon>Micromonospora</taxon>
    </lineage>
</organism>
<dbReference type="Pfam" id="PF07366">
    <property type="entry name" value="SnoaL"/>
    <property type="match status" value="1"/>
</dbReference>
<sequence length="142" mass="15523">MTEADNKAVVHALIESWNRDDLAGITRLWAPEMVHHGRDGTLPAAEVAAEMGRFMRAFTGVHMEVHSMVAEGDLVNTRMTVHFSHTGDYLGVPATGRRLRCGLMGQLRIVDGLVVEHWGIADGLHLLEQLGVLPESFLSATA</sequence>
<evidence type="ECO:0000313" key="1">
    <source>
        <dbReference type="EMBL" id="MFD1324051.1"/>
    </source>
</evidence>
<accession>A0ABW3YKV9</accession>
<dbReference type="InterPro" id="IPR032710">
    <property type="entry name" value="NTF2-like_dom_sf"/>
</dbReference>
<name>A0ABW3YKV9_9ACTN</name>
<protein>
    <submittedName>
        <fullName evidence="1">Ester cyclase</fullName>
    </submittedName>
</protein>
<evidence type="ECO:0000313" key="2">
    <source>
        <dbReference type="Proteomes" id="UP001597260"/>
    </source>
</evidence>
<dbReference type="Gene3D" id="3.10.450.50">
    <property type="match status" value="1"/>
</dbReference>
<dbReference type="SUPFAM" id="SSF54427">
    <property type="entry name" value="NTF2-like"/>
    <property type="match status" value="1"/>
</dbReference>
<dbReference type="RefSeq" id="WP_377574035.1">
    <property type="nucleotide sequence ID" value="NZ_JBHTMP010000041.1"/>
</dbReference>
<dbReference type="PANTHER" id="PTHR38436">
    <property type="entry name" value="POLYKETIDE CYCLASE SNOAL-LIKE DOMAIN"/>
    <property type="match status" value="1"/>
</dbReference>
<dbReference type="InterPro" id="IPR009959">
    <property type="entry name" value="Cyclase_SnoaL-like"/>
</dbReference>
<reference evidence="2" key="1">
    <citation type="journal article" date="2019" name="Int. J. Syst. Evol. Microbiol.">
        <title>The Global Catalogue of Microorganisms (GCM) 10K type strain sequencing project: providing services to taxonomists for standard genome sequencing and annotation.</title>
        <authorList>
            <consortium name="The Broad Institute Genomics Platform"/>
            <consortium name="The Broad Institute Genome Sequencing Center for Infectious Disease"/>
            <person name="Wu L."/>
            <person name="Ma J."/>
        </authorList>
    </citation>
    <scope>NUCLEOTIDE SEQUENCE [LARGE SCALE GENOMIC DNA]</scope>
    <source>
        <strain evidence="2">JCM 31037</strain>
    </source>
</reference>
<dbReference type="EMBL" id="JBHTMP010000041">
    <property type="protein sequence ID" value="MFD1324051.1"/>
    <property type="molecule type" value="Genomic_DNA"/>
</dbReference>